<dbReference type="SUPFAM" id="SSF141868">
    <property type="entry name" value="EAL domain-like"/>
    <property type="match status" value="1"/>
</dbReference>
<dbReference type="CDD" id="cd01948">
    <property type="entry name" value="EAL"/>
    <property type="match status" value="1"/>
</dbReference>
<dbReference type="InterPro" id="IPR000160">
    <property type="entry name" value="GGDEF_dom"/>
</dbReference>
<comment type="caution">
    <text evidence="5">The sequence shown here is derived from an EMBL/GenBank/DDBJ whole genome shotgun (WGS) entry which is preliminary data.</text>
</comment>
<evidence type="ECO:0000313" key="6">
    <source>
        <dbReference type="Proteomes" id="UP000537141"/>
    </source>
</evidence>
<feature type="transmembrane region" description="Helical" evidence="1">
    <location>
        <begin position="150"/>
        <end position="169"/>
    </location>
</feature>
<dbReference type="InterPro" id="IPR035919">
    <property type="entry name" value="EAL_sf"/>
</dbReference>
<dbReference type="SMART" id="SM00267">
    <property type="entry name" value="GGDEF"/>
    <property type="match status" value="1"/>
</dbReference>
<dbReference type="PROSITE" id="PS50883">
    <property type="entry name" value="EAL"/>
    <property type="match status" value="1"/>
</dbReference>
<dbReference type="Proteomes" id="UP000537141">
    <property type="component" value="Unassembled WGS sequence"/>
</dbReference>
<feature type="transmembrane region" description="Helical" evidence="1">
    <location>
        <begin position="206"/>
        <end position="227"/>
    </location>
</feature>
<dbReference type="InterPro" id="IPR029787">
    <property type="entry name" value="Nucleotide_cyclase"/>
</dbReference>
<keyword evidence="1" id="KW-0472">Membrane</keyword>
<dbReference type="PANTHER" id="PTHR33121">
    <property type="entry name" value="CYCLIC DI-GMP PHOSPHODIESTERASE PDEF"/>
    <property type="match status" value="1"/>
</dbReference>
<keyword evidence="6" id="KW-1185">Reference proteome</keyword>
<feature type="transmembrane region" description="Helical" evidence="1">
    <location>
        <begin position="181"/>
        <end position="200"/>
    </location>
</feature>
<keyword evidence="2" id="KW-0732">Signal</keyword>
<gene>
    <name evidence="5" type="ORF">HNQ55_003198</name>
</gene>
<feature type="transmembrane region" description="Helical" evidence="1">
    <location>
        <begin position="122"/>
        <end position="144"/>
    </location>
</feature>
<evidence type="ECO:0000259" key="3">
    <source>
        <dbReference type="PROSITE" id="PS50883"/>
    </source>
</evidence>
<feature type="transmembrane region" description="Helical" evidence="1">
    <location>
        <begin position="42"/>
        <end position="61"/>
    </location>
</feature>
<keyword evidence="1" id="KW-1133">Transmembrane helix</keyword>
<proteinExistence type="predicted"/>
<dbReference type="AlphaFoldDB" id="A0A7X0TV15"/>
<dbReference type="EMBL" id="JACHHU010000034">
    <property type="protein sequence ID" value="MBB6544665.1"/>
    <property type="molecule type" value="Genomic_DNA"/>
</dbReference>
<dbReference type="InterPro" id="IPR001633">
    <property type="entry name" value="EAL_dom"/>
</dbReference>
<feature type="domain" description="GGDEF" evidence="4">
    <location>
        <begin position="280"/>
        <end position="428"/>
    </location>
</feature>
<evidence type="ECO:0000259" key="4">
    <source>
        <dbReference type="PROSITE" id="PS50887"/>
    </source>
</evidence>
<feature type="domain" description="EAL" evidence="3">
    <location>
        <begin position="437"/>
        <end position="691"/>
    </location>
</feature>
<name>A0A7X0TV15_9GAMM</name>
<sequence>MKKTSTFSFLYRFTPKLIFTLLILSSSWPANAATVGGFAQYNLAFIVGMVIPVLIILVLLNSVADIRLRYPFVISLTLIAQLYLLQFIEKEYVSFLFISASAFISAMLFSTIGEKLENKLKALFTLLFSGLFIAFLLSVLFIQVISIEQLWLGFILLNLVVAFIGLLILSKKLQIGLLKETITLVLVLLYGIALYLWELVSISENWIVFSAIAIYLMFVVNYCSAVVKHRLFNGNNELELSQEIPQQANESIAVFDPVTNLPNYHQSLHCLRYYNGHDPSALAIIVFKPINFSQVNKVLGHHNSDILLLQLAYTLQKAVVDNPLLVNFNNATHPIRIARLQGLDFVMALDSNASQHPVKILIEQLCQQLKAAVPNAMSFKSFSLNFDLRFGVAFVNHHQNDLEQTIAFAGDALLDGEQNLQLIRYFNQEAEKYTEQKLLMMEKLKQDIIDNNISWVLQPQIALNKSQLIGFELMSDWRSTNGNMLDVNEFIEVAEYSGEAYRLARQMIEQACKLISLLHREHFYIQVSVNLFSKDVLEHDLIEFIEQVSSQYHTSLRYLVIELDETLLFEAPDKAKLIIDQLKSIGVKVLINNFSGSYEALRYLRRLAIDQVKVNCSQLVGLKDSEQSEKIIISALINLVRKMKVPLYGSGINNSEIKNTYLDIGGDIGQGNLITEGIRLEDAKKWTAQWLVDHVP</sequence>
<dbReference type="InterPro" id="IPR050706">
    <property type="entry name" value="Cyclic-di-GMP_PDE-like"/>
</dbReference>
<organism evidence="5 6">
    <name type="scientific">Thalassotalea piscium</name>
    <dbReference type="NCBI Taxonomy" id="1230533"/>
    <lineage>
        <taxon>Bacteria</taxon>
        <taxon>Pseudomonadati</taxon>
        <taxon>Pseudomonadota</taxon>
        <taxon>Gammaproteobacteria</taxon>
        <taxon>Alteromonadales</taxon>
        <taxon>Colwelliaceae</taxon>
        <taxon>Thalassotalea</taxon>
    </lineage>
</organism>
<reference evidence="5 6" key="1">
    <citation type="submission" date="2020-08" db="EMBL/GenBank/DDBJ databases">
        <title>Genomic Encyclopedia of Type Strains, Phase IV (KMG-IV): sequencing the most valuable type-strain genomes for metagenomic binning, comparative biology and taxonomic classification.</title>
        <authorList>
            <person name="Goeker M."/>
        </authorList>
    </citation>
    <scope>NUCLEOTIDE SEQUENCE [LARGE SCALE GENOMIC DNA]</scope>
    <source>
        <strain evidence="5 6">DSM 26287</strain>
    </source>
</reference>
<dbReference type="PROSITE" id="PS50887">
    <property type="entry name" value="GGDEF"/>
    <property type="match status" value="1"/>
</dbReference>
<evidence type="ECO:0000256" key="2">
    <source>
        <dbReference type="SAM" id="SignalP"/>
    </source>
</evidence>
<feature type="transmembrane region" description="Helical" evidence="1">
    <location>
        <begin position="68"/>
        <end position="86"/>
    </location>
</feature>
<feature type="chain" id="PRO_5031083758" evidence="2">
    <location>
        <begin position="33"/>
        <end position="696"/>
    </location>
</feature>
<dbReference type="PANTHER" id="PTHR33121:SF79">
    <property type="entry name" value="CYCLIC DI-GMP PHOSPHODIESTERASE PDED-RELATED"/>
    <property type="match status" value="1"/>
</dbReference>
<evidence type="ECO:0000256" key="1">
    <source>
        <dbReference type="SAM" id="Phobius"/>
    </source>
</evidence>
<dbReference type="SUPFAM" id="SSF55073">
    <property type="entry name" value="Nucleotide cyclase"/>
    <property type="match status" value="1"/>
</dbReference>
<protein>
    <submittedName>
        <fullName evidence="5">Putative signal transduction protein with EAL and GGDEF domain</fullName>
    </submittedName>
</protein>
<dbReference type="Gene3D" id="3.20.20.450">
    <property type="entry name" value="EAL domain"/>
    <property type="match status" value="1"/>
</dbReference>
<feature type="signal peptide" evidence="2">
    <location>
        <begin position="1"/>
        <end position="32"/>
    </location>
</feature>
<dbReference type="RefSeq" id="WP_184425995.1">
    <property type="nucleotide sequence ID" value="NZ_AP027362.1"/>
</dbReference>
<dbReference type="Pfam" id="PF00563">
    <property type="entry name" value="EAL"/>
    <property type="match status" value="1"/>
</dbReference>
<accession>A0A7X0TV15</accession>
<dbReference type="Gene3D" id="3.30.70.270">
    <property type="match status" value="1"/>
</dbReference>
<dbReference type="Pfam" id="PF00990">
    <property type="entry name" value="GGDEF"/>
    <property type="match status" value="1"/>
</dbReference>
<feature type="transmembrane region" description="Helical" evidence="1">
    <location>
        <begin position="92"/>
        <end position="110"/>
    </location>
</feature>
<keyword evidence="1" id="KW-0812">Transmembrane</keyword>
<dbReference type="InterPro" id="IPR043128">
    <property type="entry name" value="Rev_trsase/Diguanyl_cyclase"/>
</dbReference>
<dbReference type="GO" id="GO:0071111">
    <property type="term" value="F:cyclic-guanylate-specific phosphodiesterase activity"/>
    <property type="evidence" value="ECO:0007669"/>
    <property type="project" value="InterPro"/>
</dbReference>
<evidence type="ECO:0000313" key="5">
    <source>
        <dbReference type="EMBL" id="MBB6544665.1"/>
    </source>
</evidence>
<dbReference type="SMART" id="SM00052">
    <property type="entry name" value="EAL"/>
    <property type="match status" value="1"/>
</dbReference>